<feature type="transmembrane region" description="Helical" evidence="9">
    <location>
        <begin position="207"/>
        <end position="226"/>
    </location>
</feature>
<evidence type="ECO:0000313" key="11">
    <source>
        <dbReference type="EMBL" id="QFZ23536.1"/>
    </source>
</evidence>
<evidence type="ECO:0000256" key="4">
    <source>
        <dbReference type="ARBA" id="ARBA00022475"/>
    </source>
</evidence>
<dbReference type="PANTHER" id="PTHR22911:SF137">
    <property type="entry name" value="SOLUTE CARRIER FAMILY 35 MEMBER G2-RELATED"/>
    <property type="match status" value="1"/>
</dbReference>
<feature type="transmembrane region" description="Helical" evidence="9">
    <location>
        <begin position="156"/>
        <end position="173"/>
    </location>
</feature>
<keyword evidence="6 9" id="KW-1133">Transmembrane helix</keyword>
<dbReference type="PANTHER" id="PTHR22911">
    <property type="entry name" value="ACYL-MALONYL CONDENSING ENZYME-RELATED"/>
    <property type="match status" value="1"/>
</dbReference>
<keyword evidence="12" id="KW-1185">Reference proteome</keyword>
<gene>
    <name evidence="11" type="primary">rarD</name>
    <name evidence="11" type="ORF">EKG83_44310</name>
</gene>
<keyword evidence="7 9" id="KW-0472">Membrane</keyword>
<feature type="transmembrane region" description="Helical" evidence="9">
    <location>
        <begin position="179"/>
        <end position="195"/>
    </location>
</feature>
<feature type="domain" description="EamA" evidence="10">
    <location>
        <begin position="38"/>
        <end position="171"/>
    </location>
</feature>
<dbReference type="EMBL" id="CP034550">
    <property type="protein sequence ID" value="QFZ23536.1"/>
    <property type="molecule type" value="Genomic_DNA"/>
</dbReference>
<feature type="region of interest" description="Disordered" evidence="8">
    <location>
        <begin position="1"/>
        <end position="21"/>
    </location>
</feature>
<feature type="transmembrane region" description="Helical" evidence="9">
    <location>
        <begin position="131"/>
        <end position="149"/>
    </location>
</feature>
<accession>A0A5Q0HBB8</accession>
<feature type="transmembrane region" description="Helical" evidence="9">
    <location>
        <begin position="238"/>
        <end position="258"/>
    </location>
</feature>
<evidence type="ECO:0000256" key="7">
    <source>
        <dbReference type="ARBA" id="ARBA00023136"/>
    </source>
</evidence>
<feature type="compositionally biased region" description="Polar residues" evidence="8">
    <location>
        <begin position="1"/>
        <end position="14"/>
    </location>
</feature>
<feature type="transmembrane region" description="Helical" evidence="9">
    <location>
        <begin position="39"/>
        <end position="57"/>
    </location>
</feature>
<dbReference type="SUPFAM" id="SSF103481">
    <property type="entry name" value="Multidrug resistance efflux transporter EmrE"/>
    <property type="match status" value="2"/>
</dbReference>
<dbReference type="Pfam" id="PF00892">
    <property type="entry name" value="EamA"/>
    <property type="match status" value="1"/>
</dbReference>
<comment type="subcellular location">
    <subcellularLocation>
        <location evidence="1">Cell membrane</location>
        <topology evidence="1">Multi-pass membrane protein</topology>
    </subcellularLocation>
</comment>
<evidence type="ECO:0000259" key="10">
    <source>
        <dbReference type="Pfam" id="PF00892"/>
    </source>
</evidence>
<keyword evidence="3" id="KW-0813">Transport</keyword>
<evidence type="ECO:0000313" key="12">
    <source>
        <dbReference type="Proteomes" id="UP000325787"/>
    </source>
</evidence>
<evidence type="ECO:0000256" key="8">
    <source>
        <dbReference type="SAM" id="MobiDB-lite"/>
    </source>
</evidence>
<dbReference type="Proteomes" id="UP000325787">
    <property type="component" value="Chromosome"/>
</dbReference>
<sequence>MVGHSEQPTSQNGRRTVVPVPPLNSASAAPARTAPASRGVALGAGAYVIWGLVPAYWPFLQPAGSVEVLAHRIAWSLVVMAVITTALHRWSDLRRLSGRGWLMVTAASVLIAVNWGVYIHAVNTRHVVEAALGYFINPLVSVLLGVFVLRERLRVAQCAALAVAVAAVVVLAVDYGRLPWISLVLAGSFGLYGLLKKTVPLDATASLTAESAVLAPVAAGYLLWLGPAGTFHDHGWGHALWLASAGLVTAVPLIMFGAGARLVPLATMGMLQYLAPVLQFAWGVFVAHEPMPASRWIGFALVWVALVVFTADAVRGSRRRLPVADPA</sequence>
<name>A0A5Q0HBB8_SACSY</name>
<keyword evidence="4" id="KW-1003">Cell membrane</keyword>
<dbReference type="InterPro" id="IPR004626">
    <property type="entry name" value="RarD"/>
</dbReference>
<feature type="transmembrane region" description="Helical" evidence="9">
    <location>
        <begin position="100"/>
        <end position="119"/>
    </location>
</feature>
<feature type="transmembrane region" description="Helical" evidence="9">
    <location>
        <begin position="270"/>
        <end position="287"/>
    </location>
</feature>
<dbReference type="GO" id="GO:0005886">
    <property type="term" value="C:plasma membrane"/>
    <property type="evidence" value="ECO:0007669"/>
    <property type="project" value="UniProtKB-SubCell"/>
</dbReference>
<dbReference type="NCBIfam" id="TIGR00688">
    <property type="entry name" value="rarD"/>
    <property type="match status" value="1"/>
</dbReference>
<feature type="transmembrane region" description="Helical" evidence="9">
    <location>
        <begin position="69"/>
        <end position="88"/>
    </location>
</feature>
<dbReference type="InterPro" id="IPR000620">
    <property type="entry name" value="EamA_dom"/>
</dbReference>
<evidence type="ECO:0000256" key="3">
    <source>
        <dbReference type="ARBA" id="ARBA00022448"/>
    </source>
</evidence>
<evidence type="ECO:0000256" key="2">
    <source>
        <dbReference type="ARBA" id="ARBA00007362"/>
    </source>
</evidence>
<comment type="similarity">
    <text evidence="2">Belongs to the EamA transporter family.</text>
</comment>
<evidence type="ECO:0000256" key="9">
    <source>
        <dbReference type="SAM" id="Phobius"/>
    </source>
</evidence>
<keyword evidence="5 9" id="KW-0812">Transmembrane</keyword>
<organism evidence="11 12">
    <name type="scientific">Saccharothrix syringae</name>
    <name type="common">Nocardiopsis syringae</name>
    <dbReference type="NCBI Taxonomy" id="103733"/>
    <lineage>
        <taxon>Bacteria</taxon>
        <taxon>Bacillati</taxon>
        <taxon>Actinomycetota</taxon>
        <taxon>Actinomycetes</taxon>
        <taxon>Pseudonocardiales</taxon>
        <taxon>Pseudonocardiaceae</taxon>
        <taxon>Saccharothrix</taxon>
    </lineage>
</organism>
<dbReference type="KEGG" id="ssyi:EKG83_44310"/>
<evidence type="ECO:0000256" key="5">
    <source>
        <dbReference type="ARBA" id="ARBA00022692"/>
    </source>
</evidence>
<reference evidence="12" key="1">
    <citation type="journal article" date="2021" name="Curr. Microbiol.">
        <title>Complete genome of nocamycin-producing strain Saccharothrix syringae NRRL B-16468 reveals the biosynthetic potential for secondary metabolites.</title>
        <authorList>
            <person name="Mo X."/>
            <person name="Yang S."/>
        </authorList>
    </citation>
    <scope>NUCLEOTIDE SEQUENCE [LARGE SCALE GENOMIC DNA]</scope>
    <source>
        <strain evidence="12">ATCC 51364 / DSM 43886 / JCM 6844 / KCTC 9398 / NBRC 14523 / NRRL B-16468 / INA 2240</strain>
    </source>
</reference>
<dbReference type="InterPro" id="IPR037185">
    <property type="entry name" value="EmrE-like"/>
</dbReference>
<evidence type="ECO:0000256" key="6">
    <source>
        <dbReference type="ARBA" id="ARBA00022989"/>
    </source>
</evidence>
<feature type="transmembrane region" description="Helical" evidence="9">
    <location>
        <begin position="293"/>
        <end position="311"/>
    </location>
</feature>
<protein>
    <submittedName>
        <fullName evidence="11">EamA family transporter RarD</fullName>
    </submittedName>
</protein>
<dbReference type="AlphaFoldDB" id="A0A5Q0HBB8"/>
<evidence type="ECO:0000256" key="1">
    <source>
        <dbReference type="ARBA" id="ARBA00004651"/>
    </source>
</evidence>
<dbReference type="OrthoDB" id="369870at2"/>
<proteinExistence type="inferred from homology"/>